<evidence type="ECO:0000313" key="1">
    <source>
        <dbReference type="EMBL" id="CAG5068947.1"/>
    </source>
</evidence>
<evidence type="ECO:0000313" key="2">
    <source>
        <dbReference type="Proteomes" id="UP000679725"/>
    </source>
</evidence>
<dbReference type="RefSeq" id="WP_229254585.1">
    <property type="nucleotide sequence ID" value="NZ_CAJRAU010000002.1"/>
</dbReference>
<evidence type="ECO:0008006" key="3">
    <source>
        <dbReference type="Google" id="ProtNLM"/>
    </source>
</evidence>
<proteinExistence type="predicted"/>
<name>A0ABN7R600_9BACT</name>
<dbReference type="EMBL" id="CAJRAU010000002">
    <property type="protein sequence ID" value="CAG5068947.1"/>
    <property type="molecule type" value="Genomic_DNA"/>
</dbReference>
<comment type="caution">
    <text evidence="1">The sequence shown here is derived from an EMBL/GenBank/DDBJ whole genome shotgun (WGS) entry which is preliminary data.</text>
</comment>
<protein>
    <recommendedName>
        <fullName evidence="3">Lipoprotein</fullName>
    </recommendedName>
</protein>
<accession>A0ABN7R600</accession>
<organism evidence="1 2">
    <name type="scientific">Dyadobacter linearis</name>
    <dbReference type="NCBI Taxonomy" id="2823330"/>
    <lineage>
        <taxon>Bacteria</taxon>
        <taxon>Pseudomonadati</taxon>
        <taxon>Bacteroidota</taxon>
        <taxon>Cytophagia</taxon>
        <taxon>Cytophagales</taxon>
        <taxon>Spirosomataceae</taxon>
        <taxon>Dyadobacter</taxon>
    </lineage>
</organism>
<keyword evidence="2" id="KW-1185">Reference proteome</keyword>
<reference evidence="1 2" key="1">
    <citation type="submission" date="2021-04" db="EMBL/GenBank/DDBJ databases">
        <authorList>
            <person name="Rodrigo-Torres L."/>
            <person name="Arahal R. D."/>
            <person name="Lucena T."/>
        </authorList>
    </citation>
    <scope>NUCLEOTIDE SEQUENCE [LARGE SCALE GENOMIC DNA]</scope>
    <source>
        <strain evidence="1 2">CECT 9623</strain>
    </source>
</reference>
<sequence length="160" mass="18577">MKRQFYLNKILPFFTAFLLIFVCFSASGQCKEKISESNDQKVHYHEIPLKGKSEYLTLSRTGEERLFSYHNTDLDLVFHARMFTEIRFISSTGNFSLFTTSSDRSRWFTAFTLTSPLTPKEILKMRGTEKIEIILPEEKRIFIVSASSNNLIRKALGCLK</sequence>
<gene>
    <name evidence="1" type="ORF">DYBT9623_01679</name>
</gene>
<dbReference type="Proteomes" id="UP000679725">
    <property type="component" value="Unassembled WGS sequence"/>
</dbReference>